<proteinExistence type="predicted"/>
<protein>
    <submittedName>
        <fullName evidence="1">Uncharacterized protein</fullName>
    </submittedName>
</protein>
<gene>
    <name evidence="1" type="ORF">BDR25DRAFT_355871</name>
</gene>
<reference evidence="1" key="1">
    <citation type="journal article" date="2020" name="Stud. Mycol.">
        <title>101 Dothideomycetes genomes: a test case for predicting lifestyles and emergence of pathogens.</title>
        <authorList>
            <person name="Haridas S."/>
            <person name="Albert R."/>
            <person name="Binder M."/>
            <person name="Bloem J."/>
            <person name="Labutti K."/>
            <person name="Salamov A."/>
            <person name="Andreopoulos B."/>
            <person name="Baker S."/>
            <person name="Barry K."/>
            <person name="Bills G."/>
            <person name="Bluhm B."/>
            <person name="Cannon C."/>
            <person name="Castanera R."/>
            <person name="Culley D."/>
            <person name="Daum C."/>
            <person name="Ezra D."/>
            <person name="Gonzalez J."/>
            <person name="Henrissat B."/>
            <person name="Kuo A."/>
            <person name="Liang C."/>
            <person name="Lipzen A."/>
            <person name="Lutzoni F."/>
            <person name="Magnuson J."/>
            <person name="Mondo S."/>
            <person name="Nolan M."/>
            <person name="Ohm R."/>
            <person name="Pangilinan J."/>
            <person name="Park H.-J."/>
            <person name="Ramirez L."/>
            <person name="Alfaro M."/>
            <person name="Sun H."/>
            <person name="Tritt A."/>
            <person name="Yoshinaga Y."/>
            <person name="Zwiers L.-H."/>
            <person name="Turgeon B."/>
            <person name="Goodwin S."/>
            <person name="Spatafora J."/>
            <person name="Crous P."/>
            <person name="Grigoriev I."/>
        </authorList>
    </citation>
    <scope>NUCLEOTIDE SEQUENCE</scope>
    <source>
        <strain evidence="1">ATCC 200398</strain>
    </source>
</reference>
<dbReference type="Proteomes" id="UP000799755">
    <property type="component" value="Unassembled WGS sequence"/>
</dbReference>
<accession>A0ACB6QTA2</accession>
<evidence type="ECO:0000313" key="1">
    <source>
        <dbReference type="EMBL" id="KAF2470161.1"/>
    </source>
</evidence>
<name>A0ACB6QTA2_9PLEO</name>
<evidence type="ECO:0000313" key="2">
    <source>
        <dbReference type="Proteomes" id="UP000799755"/>
    </source>
</evidence>
<comment type="caution">
    <text evidence="1">The sequence shown here is derived from an EMBL/GenBank/DDBJ whole genome shotgun (WGS) entry which is preliminary data.</text>
</comment>
<sequence>MNMSTGKSNSIHFSFISHDYLISPVTYRILRSPHLTLVNMAENVCFLLKLPPEIRIHIYSFLAPPVQAQAPLPQYAGLLNSCKQIKQEIEHDAIKQVAQELSDIQKLLKESHNITIHILVPRTFQERKNLTLSLDYWPDDAALFKSLKSLYFDSLTIRIAHGSVPNQEASAHLVAIYCHFALQNIRYIWPVTEDSKPFRFDPREGSLCKGKKRWRLDVERIEDGKALAATLECQMATFPWLFGYPSKLTNLMNERPTRILAPLEYFRLLSNNIVCIKLTFPKFIFTEKLASLFRSLSSRIPKSWLILSKQCKYFNGIISDLLVIVGLYVRIISIPKGLCELWFGTSYRGISPSTLVTIHNLLSLVFDLDHPHYFAPLLLLFEKLFLVRYEQEIFITSFWERGKEKNLKGIVRKYSATLRNGRFERHVRVDTSYSEMVKFRLFRRDRSPNLETEPYFILKDGATLFARRLRFLDCGRDSIINGRKALCTKTEVKFTTVILVHLNSKVNAAQYLDQRWESSSLPPTRSCQISIEKLQNTAGFASLQNPNLKSTPTLFGSLGGHYLKNHEAQPLPKLHRNLGHDQSSAKVRAYLLSFSSKELCDKYRIGWISRHALYSACSSNGSSPKPGLNPANSRKYVHSTSIPCAQPVPQHHSCLNLLPALQGKSTSLPVTQGHPVALSRDQSRSVLRTTRDFVPVSIFRSSPTSSRSPYTPILNPRHLNASLFSFRMGHLKRPRSSTSFATSRIKHESTSSISLGGSKQNSIFRRVPSTGTAATNSTSDSSLVVLITRVYDRDETALREFESFIRIKFFSLMRNWNMKAAKKGY</sequence>
<dbReference type="EMBL" id="MU003509">
    <property type="protein sequence ID" value="KAF2470161.1"/>
    <property type="molecule type" value="Genomic_DNA"/>
</dbReference>
<organism evidence="1 2">
    <name type="scientific">Lindgomyces ingoldianus</name>
    <dbReference type="NCBI Taxonomy" id="673940"/>
    <lineage>
        <taxon>Eukaryota</taxon>
        <taxon>Fungi</taxon>
        <taxon>Dikarya</taxon>
        <taxon>Ascomycota</taxon>
        <taxon>Pezizomycotina</taxon>
        <taxon>Dothideomycetes</taxon>
        <taxon>Pleosporomycetidae</taxon>
        <taxon>Pleosporales</taxon>
        <taxon>Lindgomycetaceae</taxon>
        <taxon>Lindgomyces</taxon>
    </lineage>
</organism>
<keyword evidence="2" id="KW-1185">Reference proteome</keyword>